<dbReference type="HAMAP" id="MF_00719">
    <property type="entry name" value="CobS"/>
    <property type="match status" value="1"/>
</dbReference>
<evidence type="ECO:0000256" key="16">
    <source>
        <dbReference type="ARBA" id="ARBA00032853"/>
    </source>
</evidence>
<keyword evidence="9 19" id="KW-0808">Transferase</keyword>
<dbReference type="RefSeq" id="WP_191732222.1">
    <property type="nucleotide sequence ID" value="NZ_JACSPR010000001.1"/>
</dbReference>
<dbReference type="GO" id="GO:0051073">
    <property type="term" value="F:adenosylcobinamide-GDP ribazoletransferase activity"/>
    <property type="evidence" value="ECO:0007669"/>
    <property type="project" value="UniProtKB-UniRule"/>
</dbReference>
<dbReference type="EMBL" id="JACSPR010000001">
    <property type="protein sequence ID" value="MBD8028979.1"/>
    <property type="molecule type" value="Genomic_DNA"/>
</dbReference>
<organism evidence="20 21">
    <name type="scientific">Corynebacterium gallinarum</name>
    <dbReference type="NCBI Taxonomy" id="2762214"/>
    <lineage>
        <taxon>Bacteria</taxon>
        <taxon>Bacillati</taxon>
        <taxon>Actinomycetota</taxon>
        <taxon>Actinomycetes</taxon>
        <taxon>Mycobacteriales</taxon>
        <taxon>Corynebacteriaceae</taxon>
        <taxon>Corynebacterium</taxon>
    </lineage>
</organism>
<feature type="transmembrane region" description="Helical" evidence="19">
    <location>
        <begin position="125"/>
        <end position="145"/>
    </location>
</feature>
<comment type="similarity">
    <text evidence="4 19">Belongs to the CobS family.</text>
</comment>
<keyword evidence="21" id="KW-1185">Reference proteome</keyword>
<comment type="catalytic activity">
    <reaction evidence="17 19">
        <text>alpha-ribazole + adenosylcob(III)inamide-GDP = adenosylcob(III)alamin + GMP + H(+)</text>
        <dbReference type="Rhea" id="RHEA:16049"/>
        <dbReference type="ChEBI" id="CHEBI:10329"/>
        <dbReference type="ChEBI" id="CHEBI:15378"/>
        <dbReference type="ChEBI" id="CHEBI:18408"/>
        <dbReference type="ChEBI" id="CHEBI:58115"/>
        <dbReference type="ChEBI" id="CHEBI:60487"/>
        <dbReference type="EC" id="2.7.8.26"/>
    </reaction>
</comment>
<feature type="transmembrane region" description="Helical" evidence="19">
    <location>
        <begin position="191"/>
        <end position="210"/>
    </location>
</feature>
<evidence type="ECO:0000256" key="2">
    <source>
        <dbReference type="ARBA" id="ARBA00004651"/>
    </source>
</evidence>
<evidence type="ECO:0000256" key="14">
    <source>
        <dbReference type="ARBA" id="ARBA00025228"/>
    </source>
</evidence>
<dbReference type="NCBIfam" id="NF001282">
    <property type="entry name" value="PRK00235.2-4"/>
    <property type="match status" value="1"/>
</dbReference>
<keyword evidence="13 19" id="KW-0472">Membrane</keyword>
<evidence type="ECO:0000256" key="17">
    <source>
        <dbReference type="ARBA" id="ARBA00048623"/>
    </source>
</evidence>
<evidence type="ECO:0000313" key="20">
    <source>
        <dbReference type="EMBL" id="MBD8028979.1"/>
    </source>
</evidence>
<sequence>MSGKAHLTDGEHGPAFTEGITTALNWLSILPVRGATTFDRITGTRVMASLPVVGVVFGVFTAVLLGVLGLIGVAPFLTAVLVVIMWELLNRMMHLDGLADVADALGSYAPPERAREILADPHTGLMGFSAVLFSLLAQVAAMAALIDSKAGWLVCFIPALSRLGGQVMARVGRTPLSPTGFGAMVVGTVRLWWVAAWLVALGAAAVGVAVGTGDVAVAWVVPVAGIVACVISEWAGRHFSRRFGGVNGDCIGAVIHLSAAVTAVFCAVAVAG</sequence>
<comment type="caution">
    <text evidence="20">The sequence shown here is derived from an EMBL/GenBank/DDBJ whole genome shotgun (WGS) entry which is preliminary data.</text>
</comment>
<dbReference type="InterPro" id="IPR003805">
    <property type="entry name" value="CobS"/>
</dbReference>
<comment type="catalytic activity">
    <reaction evidence="18 19">
        <text>alpha-ribazole 5'-phosphate + adenosylcob(III)inamide-GDP = adenosylcob(III)alamin 5'-phosphate + GMP + H(+)</text>
        <dbReference type="Rhea" id="RHEA:23560"/>
        <dbReference type="ChEBI" id="CHEBI:15378"/>
        <dbReference type="ChEBI" id="CHEBI:57918"/>
        <dbReference type="ChEBI" id="CHEBI:58115"/>
        <dbReference type="ChEBI" id="CHEBI:60487"/>
        <dbReference type="ChEBI" id="CHEBI:60493"/>
        <dbReference type="EC" id="2.7.8.26"/>
    </reaction>
</comment>
<comment type="function">
    <text evidence="14 19">Joins adenosylcobinamide-GDP and alpha-ribazole to generate adenosylcobalamin (Ado-cobalamin). Also synthesizes adenosylcobalamin 5'-phosphate from adenosylcobinamide-GDP and alpha-ribazole 5'-phosphate.</text>
</comment>
<keyword evidence="10 19" id="KW-0812">Transmembrane</keyword>
<feature type="transmembrane region" description="Helical" evidence="19">
    <location>
        <begin position="216"/>
        <end position="236"/>
    </location>
</feature>
<evidence type="ECO:0000256" key="13">
    <source>
        <dbReference type="ARBA" id="ARBA00023136"/>
    </source>
</evidence>
<accession>A0A8I0HLZ3</accession>
<evidence type="ECO:0000256" key="5">
    <source>
        <dbReference type="ARBA" id="ARBA00013200"/>
    </source>
</evidence>
<feature type="transmembrane region" description="Helical" evidence="19">
    <location>
        <begin position="248"/>
        <end position="271"/>
    </location>
</feature>
<dbReference type="PANTHER" id="PTHR34148:SF1">
    <property type="entry name" value="ADENOSYLCOBINAMIDE-GDP RIBAZOLETRANSFERASE"/>
    <property type="match status" value="1"/>
</dbReference>
<evidence type="ECO:0000256" key="10">
    <source>
        <dbReference type="ARBA" id="ARBA00022692"/>
    </source>
</evidence>
<feature type="transmembrane region" description="Helical" evidence="19">
    <location>
        <begin position="55"/>
        <end position="84"/>
    </location>
</feature>
<dbReference type="PANTHER" id="PTHR34148">
    <property type="entry name" value="ADENOSYLCOBINAMIDE-GDP RIBAZOLETRANSFERASE"/>
    <property type="match status" value="1"/>
</dbReference>
<dbReference type="GO" id="GO:0008818">
    <property type="term" value="F:cobalamin 5'-phosphate synthase activity"/>
    <property type="evidence" value="ECO:0007669"/>
    <property type="project" value="UniProtKB-UniRule"/>
</dbReference>
<evidence type="ECO:0000256" key="4">
    <source>
        <dbReference type="ARBA" id="ARBA00010561"/>
    </source>
</evidence>
<comment type="subcellular location">
    <subcellularLocation>
        <location evidence="2 19">Cell membrane</location>
        <topology evidence="2 19">Multi-pass membrane protein</topology>
    </subcellularLocation>
</comment>
<evidence type="ECO:0000256" key="7">
    <source>
        <dbReference type="ARBA" id="ARBA00022475"/>
    </source>
</evidence>
<evidence type="ECO:0000256" key="18">
    <source>
        <dbReference type="ARBA" id="ARBA00049504"/>
    </source>
</evidence>
<keyword evidence="7 19" id="KW-1003">Cell membrane</keyword>
<dbReference type="AlphaFoldDB" id="A0A8I0HLZ3"/>
<comment type="cofactor">
    <cofactor evidence="1 19">
        <name>Mg(2+)</name>
        <dbReference type="ChEBI" id="CHEBI:18420"/>
    </cofactor>
</comment>
<evidence type="ECO:0000256" key="15">
    <source>
        <dbReference type="ARBA" id="ARBA00032605"/>
    </source>
</evidence>
<keyword evidence="12 19" id="KW-1133">Transmembrane helix</keyword>
<evidence type="ECO:0000256" key="6">
    <source>
        <dbReference type="ARBA" id="ARBA00015850"/>
    </source>
</evidence>
<proteinExistence type="inferred from homology"/>
<evidence type="ECO:0000256" key="11">
    <source>
        <dbReference type="ARBA" id="ARBA00022842"/>
    </source>
</evidence>
<dbReference type="GO" id="GO:0005886">
    <property type="term" value="C:plasma membrane"/>
    <property type="evidence" value="ECO:0007669"/>
    <property type="project" value="UniProtKB-SubCell"/>
</dbReference>
<dbReference type="EC" id="2.7.8.26" evidence="5 19"/>
<evidence type="ECO:0000256" key="8">
    <source>
        <dbReference type="ARBA" id="ARBA00022573"/>
    </source>
</evidence>
<keyword evidence="8 19" id="KW-0169">Cobalamin biosynthesis</keyword>
<evidence type="ECO:0000256" key="12">
    <source>
        <dbReference type="ARBA" id="ARBA00022989"/>
    </source>
</evidence>
<evidence type="ECO:0000256" key="1">
    <source>
        <dbReference type="ARBA" id="ARBA00001946"/>
    </source>
</evidence>
<evidence type="ECO:0000256" key="9">
    <source>
        <dbReference type="ARBA" id="ARBA00022679"/>
    </source>
</evidence>
<evidence type="ECO:0000256" key="3">
    <source>
        <dbReference type="ARBA" id="ARBA00004663"/>
    </source>
</evidence>
<reference evidence="20 21" key="1">
    <citation type="submission" date="2020-08" db="EMBL/GenBank/DDBJ databases">
        <title>A Genomic Blueprint of the Chicken Gut Microbiome.</title>
        <authorList>
            <person name="Gilroy R."/>
            <person name="Ravi A."/>
            <person name="Getino M."/>
            <person name="Pursley I."/>
            <person name="Horton D.L."/>
            <person name="Alikhan N.-F."/>
            <person name="Baker D."/>
            <person name="Gharbi K."/>
            <person name="Hall N."/>
            <person name="Watson M."/>
            <person name="Adriaenssens E.M."/>
            <person name="Foster-Nyarko E."/>
            <person name="Jarju S."/>
            <person name="Secka A."/>
            <person name="Antonio M."/>
            <person name="Oren A."/>
            <person name="Chaudhuri R."/>
            <person name="La Ragione R.M."/>
            <person name="Hildebrand F."/>
            <person name="Pallen M.J."/>
        </authorList>
    </citation>
    <scope>NUCLEOTIDE SEQUENCE [LARGE SCALE GENOMIC DNA]</scope>
    <source>
        <strain evidence="20 21">Sa1YVA5</strain>
    </source>
</reference>
<dbReference type="GO" id="GO:0009236">
    <property type="term" value="P:cobalamin biosynthetic process"/>
    <property type="evidence" value="ECO:0007669"/>
    <property type="project" value="UniProtKB-UniRule"/>
</dbReference>
<dbReference type="UniPathway" id="UPA00148">
    <property type="reaction ID" value="UER00238"/>
</dbReference>
<evidence type="ECO:0000313" key="21">
    <source>
        <dbReference type="Proteomes" id="UP000650224"/>
    </source>
</evidence>
<gene>
    <name evidence="19" type="primary">cobS</name>
    <name evidence="20" type="ORF">H9627_01310</name>
</gene>
<keyword evidence="11 19" id="KW-0460">Magnesium</keyword>
<dbReference type="Proteomes" id="UP000650224">
    <property type="component" value="Unassembled WGS sequence"/>
</dbReference>
<name>A0A8I0HLZ3_9CORY</name>
<evidence type="ECO:0000256" key="19">
    <source>
        <dbReference type="HAMAP-Rule" id="MF_00719"/>
    </source>
</evidence>
<protein>
    <recommendedName>
        <fullName evidence="6 19">Adenosylcobinamide-GDP ribazoletransferase</fullName>
        <ecNumber evidence="5 19">2.7.8.26</ecNumber>
    </recommendedName>
    <alternativeName>
        <fullName evidence="16 19">Cobalamin synthase</fullName>
    </alternativeName>
    <alternativeName>
        <fullName evidence="15 19">Cobalamin-5'-phosphate synthase</fullName>
    </alternativeName>
</protein>
<dbReference type="Pfam" id="PF02654">
    <property type="entry name" value="CobS"/>
    <property type="match status" value="1"/>
</dbReference>
<comment type="pathway">
    <text evidence="3 19">Cofactor biosynthesis; adenosylcobalamin biosynthesis; adenosylcobalamin from cob(II)yrinate a,c-diamide: step 7/7.</text>
</comment>